<proteinExistence type="predicted"/>
<evidence type="ECO:0000313" key="2">
    <source>
        <dbReference type="EMBL" id="CAL1353598.1"/>
    </source>
</evidence>
<name>A0AAV2CAW7_9ROSI</name>
<evidence type="ECO:0000313" key="3">
    <source>
        <dbReference type="Proteomes" id="UP001497516"/>
    </source>
</evidence>
<accession>A0AAV2CAW7</accession>
<organism evidence="2 3">
    <name type="scientific">Linum trigynum</name>
    <dbReference type="NCBI Taxonomy" id="586398"/>
    <lineage>
        <taxon>Eukaryota</taxon>
        <taxon>Viridiplantae</taxon>
        <taxon>Streptophyta</taxon>
        <taxon>Embryophyta</taxon>
        <taxon>Tracheophyta</taxon>
        <taxon>Spermatophyta</taxon>
        <taxon>Magnoliopsida</taxon>
        <taxon>eudicotyledons</taxon>
        <taxon>Gunneridae</taxon>
        <taxon>Pentapetalae</taxon>
        <taxon>rosids</taxon>
        <taxon>fabids</taxon>
        <taxon>Malpighiales</taxon>
        <taxon>Linaceae</taxon>
        <taxon>Linum</taxon>
    </lineage>
</organism>
<sequence>MEQSEVSCFLSSIDWEKESRTSSAKPGSLRSRRVNYMPTGSQTKKSIDDELKTKLRVRRWPAKERRT</sequence>
<dbReference type="EMBL" id="OZ034813">
    <property type="protein sequence ID" value="CAL1353598.1"/>
    <property type="molecule type" value="Genomic_DNA"/>
</dbReference>
<feature type="region of interest" description="Disordered" evidence="1">
    <location>
        <begin position="19"/>
        <end position="49"/>
    </location>
</feature>
<evidence type="ECO:0000256" key="1">
    <source>
        <dbReference type="SAM" id="MobiDB-lite"/>
    </source>
</evidence>
<gene>
    <name evidence="2" type="ORF">LTRI10_LOCUS1489</name>
</gene>
<dbReference type="AlphaFoldDB" id="A0AAV2CAW7"/>
<keyword evidence="3" id="KW-1185">Reference proteome</keyword>
<protein>
    <submittedName>
        <fullName evidence="2">Uncharacterized protein</fullName>
    </submittedName>
</protein>
<dbReference type="Proteomes" id="UP001497516">
    <property type="component" value="Chromosome 1"/>
</dbReference>
<reference evidence="2 3" key="1">
    <citation type="submission" date="2024-04" db="EMBL/GenBank/DDBJ databases">
        <authorList>
            <person name="Fracassetti M."/>
        </authorList>
    </citation>
    <scope>NUCLEOTIDE SEQUENCE [LARGE SCALE GENOMIC DNA]</scope>
</reference>